<keyword evidence="10" id="KW-0675">Receptor</keyword>
<feature type="domain" description="TonB-dependent receptor plug" evidence="9">
    <location>
        <begin position="117"/>
        <end position="240"/>
    </location>
</feature>
<evidence type="ECO:0000256" key="7">
    <source>
        <dbReference type="ARBA" id="ARBA00023237"/>
    </source>
</evidence>
<keyword evidence="2 8" id="KW-0813">Transport</keyword>
<keyword evidence="3 8" id="KW-1134">Transmembrane beta strand</keyword>
<dbReference type="Proteomes" id="UP000243197">
    <property type="component" value="Chromosome"/>
</dbReference>
<evidence type="ECO:0000313" key="10">
    <source>
        <dbReference type="EMBL" id="BAV94341.1"/>
    </source>
</evidence>
<dbReference type="InterPro" id="IPR037066">
    <property type="entry name" value="Plug_dom_sf"/>
</dbReference>
<dbReference type="InterPro" id="IPR012910">
    <property type="entry name" value="Plug_dom"/>
</dbReference>
<keyword evidence="5" id="KW-0732">Signal</keyword>
<dbReference type="RefSeq" id="WP_096685237.1">
    <property type="nucleotide sequence ID" value="NZ_AP014564.1"/>
</dbReference>
<evidence type="ECO:0000256" key="3">
    <source>
        <dbReference type="ARBA" id="ARBA00022452"/>
    </source>
</evidence>
<evidence type="ECO:0000256" key="2">
    <source>
        <dbReference type="ARBA" id="ARBA00022448"/>
    </source>
</evidence>
<evidence type="ECO:0000259" key="9">
    <source>
        <dbReference type="Pfam" id="PF07715"/>
    </source>
</evidence>
<organism evidence="10 11">
    <name type="scientific">Ichthyobacterium seriolicida</name>
    <dbReference type="NCBI Taxonomy" id="242600"/>
    <lineage>
        <taxon>Bacteria</taxon>
        <taxon>Pseudomonadati</taxon>
        <taxon>Bacteroidota</taxon>
        <taxon>Flavobacteriia</taxon>
        <taxon>Flavobacteriales</taxon>
        <taxon>Ichthyobacteriaceae</taxon>
        <taxon>Ichthyobacterium</taxon>
    </lineage>
</organism>
<dbReference type="InterPro" id="IPR039426">
    <property type="entry name" value="TonB-dep_rcpt-like"/>
</dbReference>
<accession>A0A1J1E083</accession>
<sequence length="1080" mass="118840">MNSINKLLPIVIGIIFFQISHAQEMKISGTITSDDNGETLSAVSIKIKGKNFGTSSDFDGEYSIDANRGDVLEFSFIGMKTKYVKVEGSNRIDVIMNSDTQLLDDVVVTALGIKKEKKSLGYSVQKVSGDDVNVVKSGNITNSLSGKIAGVKINRTNNMGGSTNVIIRGNSSLSGDNQALFVVDGVPISNYSKNANTTKHTAIDYGNIASDINPEDIKSVEVLKGAAASVLYGSQAANGVIMITTKKGGDIGTKSANVIFKSSTSFGFLDQSTFPEYQKEYGGGSNGEDSWVDFPIGLNTVEKNAGVPFNTQASFGPKYSDKKKVYNWWAAYSESGKDKYRKKGVWKYAENDPLTYFETPVTLSNTISVSGSNESASYRLSYTNHNEKGSEPNGSINKDNFSLSSSYKFSNKLSSNVSVSNILQKAIGRSRMGRDDNNMTMFRQLWATNVDLKQQREAYEKNKKNISWNFILNGDKPHPSYWNNIYFERYENYPTDYRNRWLGNASLDYKFIDLKGLKVSGLVRASIDTYYMYYDMRIQKGSRSMQLAVINDLVTSGYYRADSHFKLFNHDAILNIDADINPDLSFVGLIGTTVKREHTSFTRAHTNGGLGIAGHYFLRNSMKSILPPKEYDTILGTNSLYSSASLDYKKYAYVDLSVRADQSSTLPQGSNLYVYPSMSTSVILTELIDIPHVSFGKLRVNVAQVGASAEFDKIVDTYMFEAENGGAVSGVHHTKKNPELKPESTTSYEVGLDLKLLDNKIGLDMAFYYNLTKDQISNVTTTSSTGYTSKMVNGGKLSNKGLEIALSSKDISLGLVSWNSSVNWSMNRSEVLSLAKGVKKEKLHKRKIGTNVSIHSTKGSPYGLIYGTDFEYHKSGAKIVDKTTGKYKVSESSSKVIGNQNPDWLLGFSNSFSYEGFVFSFLIDCQKGGDIFSVDMLYGLGNGLYKETSFTNENGKNIRDKVADGGGILNPGVYEDGTKNTTRMEVTQGSLGGSLPDKAFVYDASYIKLREMSISYDLPLGTEYFKKITLGLVGSNLWILYKNLPYADPEASMGAGNAQGFSVGSLPTFRELAVNIKLNF</sequence>
<evidence type="ECO:0000256" key="4">
    <source>
        <dbReference type="ARBA" id="ARBA00022692"/>
    </source>
</evidence>
<name>A0A1J1E083_9FLAO</name>
<dbReference type="SUPFAM" id="SSF56935">
    <property type="entry name" value="Porins"/>
    <property type="match status" value="1"/>
</dbReference>
<dbReference type="AlphaFoldDB" id="A0A1J1E083"/>
<dbReference type="GO" id="GO:0009279">
    <property type="term" value="C:cell outer membrane"/>
    <property type="evidence" value="ECO:0007669"/>
    <property type="project" value="UniProtKB-SubCell"/>
</dbReference>
<dbReference type="InterPro" id="IPR023997">
    <property type="entry name" value="TonB-dep_OMP_SusC/RagA_CS"/>
</dbReference>
<dbReference type="GO" id="GO:0015344">
    <property type="term" value="F:siderophore uptake transmembrane transporter activity"/>
    <property type="evidence" value="ECO:0007669"/>
    <property type="project" value="TreeGrafter"/>
</dbReference>
<keyword evidence="6 8" id="KW-0472">Membrane</keyword>
<dbReference type="KEGG" id="ise:JBKA6_0328"/>
<dbReference type="InterPro" id="IPR008969">
    <property type="entry name" value="CarboxyPept-like_regulatory"/>
</dbReference>
<evidence type="ECO:0000256" key="6">
    <source>
        <dbReference type="ARBA" id="ARBA00023136"/>
    </source>
</evidence>
<dbReference type="Pfam" id="PF13715">
    <property type="entry name" value="CarbopepD_reg_2"/>
    <property type="match status" value="1"/>
</dbReference>
<reference evidence="10 11" key="1">
    <citation type="submission" date="2014-03" db="EMBL/GenBank/DDBJ databases">
        <title>complete genome sequence of Flavobacteriaceae bacterium JBKA-6.</title>
        <authorList>
            <person name="Takano T."/>
            <person name="Nakamura Y."/>
            <person name="Takuma S."/>
            <person name="Yasuike M."/>
            <person name="Matsuyama T."/>
            <person name="Sakai T."/>
            <person name="Fujiwara A."/>
            <person name="Kimoto K."/>
            <person name="Fukuda Y."/>
            <person name="Kondo H."/>
            <person name="Hirono I."/>
            <person name="Nakayasu C."/>
        </authorList>
    </citation>
    <scope>NUCLEOTIDE SEQUENCE [LARGE SCALE GENOMIC DNA]</scope>
    <source>
        <strain evidence="10 11">JBKA-6</strain>
    </source>
</reference>
<dbReference type="Gene3D" id="2.40.170.20">
    <property type="entry name" value="TonB-dependent receptor, beta-barrel domain"/>
    <property type="match status" value="1"/>
</dbReference>
<evidence type="ECO:0000256" key="8">
    <source>
        <dbReference type="PROSITE-ProRule" id="PRU01360"/>
    </source>
</evidence>
<gene>
    <name evidence="10" type="ORF">JBKA6_0328</name>
</gene>
<dbReference type="NCBIfam" id="TIGR04057">
    <property type="entry name" value="SusC_RagA_signa"/>
    <property type="match status" value="1"/>
</dbReference>
<proteinExistence type="inferred from homology"/>
<keyword evidence="7 8" id="KW-0998">Cell outer membrane</keyword>
<dbReference type="NCBIfam" id="TIGR04056">
    <property type="entry name" value="OMP_RagA_SusC"/>
    <property type="match status" value="1"/>
</dbReference>
<keyword evidence="4 8" id="KW-0812">Transmembrane</keyword>
<dbReference type="Pfam" id="PF07715">
    <property type="entry name" value="Plug"/>
    <property type="match status" value="1"/>
</dbReference>
<dbReference type="GO" id="GO:0044718">
    <property type="term" value="P:siderophore transmembrane transport"/>
    <property type="evidence" value="ECO:0007669"/>
    <property type="project" value="TreeGrafter"/>
</dbReference>
<dbReference type="InterPro" id="IPR023996">
    <property type="entry name" value="TonB-dep_OMP_SusC/RagA"/>
</dbReference>
<comment type="subcellular location">
    <subcellularLocation>
        <location evidence="1 8">Cell outer membrane</location>
        <topology evidence="1 8">Multi-pass membrane protein</topology>
    </subcellularLocation>
</comment>
<evidence type="ECO:0000313" key="11">
    <source>
        <dbReference type="Proteomes" id="UP000243197"/>
    </source>
</evidence>
<dbReference type="OrthoDB" id="9768177at2"/>
<protein>
    <submittedName>
        <fullName evidence="10">TonB-dependent receptor</fullName>
    </submittedName>
</protein>
<dbReference type="PANTHER" id="PTHR30069:SF29">
    <property type="entry name" value="HEMOGLOBIN AND HEMOGLOBIN-HAPTOGLOBIN-BINDING PROTEIN 1-RELATED"/>
    <property type="match status" value="1"/>
</dbReference>
<dbReference type="Gene3D" id="2.170.130.10">
    <property type="entry name" value="TonB-dependent receptor, plug domain"/>
    <property type="match status" value="1"/>
</dbReference>
<dbReference type="EMBL" id="AP014564">
    <property type="protein sequence ID" value="BAV94341.1"/>
    <property type="molecule type" value="Genomic_DNA"/>
</dbReference>
<evidence type="ECO:0000256" key="5">
    <source>
        <dbReference type="ARBA" id="ARBA00022729"/>
    </source>
</evidence>
<evidence type="ECO:0000256" key="1">
    <source>
        <dbReference type="ARBA" id="ARBA00004571"/>
    </source>
</evidence>
<keyword evidence="11" id="KW-1185">Reference proteome</keyword>
<dbReference type="SUPFAM" id="SSF49464">
    <property type="entry name" value="Carboxypeptidase regulatory domain-like"/>
    <property type="match status" value="1"/>
</dbReference>
<dbReference type="PROSITE" id="PS52016">
    <property type="entry name" value="TONB_DEPENDENT_REC_3"/>
    <property type="match status" value="1"/>
</dbReference>
<dbReference type="PANTHER" id="PTHR30069">
    <property type="entry name" value="TONB-DEPENDENT OUTER MEMBRANE RECEPTOR"/>
    <property type="match status" value="1"/>
</dbReference>
<dbReference type="InterPro" id="IPR036942">
    <property type="entry name" value="Beta-barrel_TonB_sf"/>
</dbReference>
<comment type="similarity">
    <text evidence="8">Belongs to the TonB-dependent receptor family.</text>
</comment>